<accession>A0A8X6T7H5</accession>
<feature type="signal peptide" evidence="1">
    <location>
        <begin position="1"/>
        <end position="26"/>
    </location>
</feature>
<reference evidence="2" key="1">
    <citation type="submission" date="2020-08" db="EMBL/GenBank/DDBJ databases">
        <title>Multicomponent nature underlies the extraordinary mechanical properties of spider dragline silk.</title>
        <authorList>
            <person name="Kono N."/>
            <person name="Nakamura H."/>
            <person name="Mori M."/>
            <person name="Yoshida Y."/>
            <person name="Ohtoshi R."/>
            <person name="Malay A.D."/>
            <person name="Moran D.A.P."/>
            <person name="Tomita M."/>
            <person name="Numata K."/>
            <person name="Arakawa K."/>
        </authorList>
    </citation>
    <scope>NUCLEOTIDE SEQUENCE</scope>
</reference>
<proteinExistence type="predicted"/>
<evidence type="ECO:0000256" key="1">
    <source>
        <dbReference type="SAM" id="SignalP"/>
    </source>
</evidence>
<evidence type="ECO:0000313" key="2">
    <source>
        <dbReference type="EMBL" id="GFS79469.1"/>
    </source>
</evidence>
<protein>
    <submittedName>
        <fullName evidence="2">Uncharacterized protein</fullName>
    </submittedName>
</protein>
<organism evidence="2 3">
    <name type="scientific">Nephila pilipes</name>
    <name type="common">Giant wood spider</name>
    <name type="synonym">Nephila maculata</name>
    <dbReference type="NCBI Taxonomy" id="299642"/>
    <lineage>
        <taxon>Eukaryota</taxon>
        <taxon>Metazoa</taxon>
        <taxon>Ecdysozoa</taxon>
        <taxon>Arthropoda</taxon>
        <taxon>Chelicerata</taxon>
        <taxon>Arachnida</taxon>
        <taxon>Araneae</taxon>
        <taxon>Araneomorphae</taxon>
        <taxon>Entelegynae</taxon>
        <taxon>Araneoidea</taxon>
        <taxon>Nephilidae</taxon>
        <taxon>Nephila</taxon>
    </lineage>
</organism>
<name>A0A8X6T7H5_NEPPI</name>
<sequence length="243" mass="28390">MKSPQKRFSSAFVIQIIIIHIHTSSCYYTAPRRFAQNTTENMKNLLRKYSFCQQMDCINKKQLPAEKDVFFRNARTGNSPHMLTIDLSALRPRSKEMPSGSRHKSPINLLGVDISVLAQTPDPNIPIVHQDFDLTSNGKIMIEDNFDPQYDRLPRLNADQINNYSRKLKANTKSSLLYPFQHLPLNMITTYYFIMKNKKHERNMRLATINDPRSEDIEKKYTANFILHLLYQLSSNYPKDFEL</sequence>
<dbReference type="EMBL" id="BMAW01051271">
    <property type="protein sequence ID" value="GFS79469.1"/>
    <property type="molecule type" value="Genomic_DNA"/>
</dbReference>
<dbReference type="AlphaFoldDB" id="A0A8X6T7H5"/>
<comment type="caution">
    <text evidence="2">The sequence shown here is derived from an EMBL/GenBank/DDBJ whole genome shotgun (WGS) entry which is preliminary data.</text>
</comment>
<gene>
    <name evidence="2" type="primary">AVEN_199196_1</name>
    <name evidence="2" type="ORF">NPIL_68932</name>
</gene>
<keyword evidence="1" id="KW-0732">Signal</keyword>
<feature type="chain" id="PRO_5036452026" evidence="1">
    <location>
        <begin position="27"/>
        <end position="243"/>
    </location>
</feature>
<evidence type="ECO:0000313" key="3">
    <source>
        <dbReference type="Proteomes" id="UP000887013"/>
    </source>
</evidence>
<keyword evidence="3" id="KW-1185">Reference proteome</keyword>
<dbReference type="Proteomes" id="UP000887013">
    <property type="component" value="Unassembled WGS sequence"/>
</dbReference>
<dbReference type="OrthoDB" id="6425880at2759"/>